<evidence type="ECO:0000256" key="1">
    <source>
        <dbReference type="ARBA" id="ARBA00009861"/>
    </source>
</evidence>
<keyword evidence="3" id="KW-1185">Reference proteome</keyword>
<dbReference type="OMA" id="YFPNCVL"/>
<keyword evidence="2" id="KW-0808">Transferase</keyword>
<dbReference type="EMBL" id="MVGT01001372">
    <property type="protein sequence ID" value="OVA12671.1"/>
    <property type="molecule type" value="Genomic_DNA"/>
</dbReference>
<dbReference type="OrthoDB" id="671439at2759"/>
<evidence type="ECO:0000313" key="3">
    <source>
        <dbReference type="Proteomes" id="UP000195402"/>
    </source>
</evidence>
<dbReference type="STRING" id="56857.A0A200QQD4"/>
<organism evidence="2 3">
    <name type="scientific">Macleaya cordata</name>
    <name type="common">Five-seeded plume-poppy</name>
    <name type="synonym">Bocconia cordata</name>
    <dbReference type="NCBI Taxonomy" id="56857"/>
    <lineage>
        <taxon>Eukaryota</taxon>
        <taxon>Viridiplantae</taxon>
        <taxon>Streptophyta</taxon>
        <taxon>Embryophyta</taxon>
        <taxon>Tracheophyta</taxon>
        <taxon>Spermatophyta</taxon>
        <taxon>Magnoliopsida</taxon>
        <taxon>Ranunculales</taxon>
        <taxon>Papaveraceae</taxon>
        <taxon>Papaveroideae</taxon>
        <taxon>Macleaya</taxon>
    </lineage>
</organism>
<dbReference type="AlphaFoldDB" id="A0A200QQD4"/>
<gene>
    <name evidence="2" type="ORF">BVC80_9017g25</name>
</gene>
<dbReference type="Pfam" id="PF02458">
    <property type="entry name" value="Transferase"/>
    <property type="match status" value="1"/>
</dbReference>
<sequence length="470" mass="52848">MEPDQPAPFFKVQRVETTLVKPLQPTPSNTLSFSTLDNDLNLEFISKTLYIYKAKDSLVHDSHSRQLDDPAYLIQEALSKLLVHYYPLAGKLKRHQDKRLRLNCTGEGVPFVVAKADCTLSSLNYFSIIDINTSKDFIYEEFDVNGTDESHPLMMQVTKFACGGFTIGLGMSHSVFDGFGAAQFFRALTELASGEVEPLVKPVWERERLIVGTDFKEPIVEIPLGEVSLAKTPYLPSKELLHECFNVDSESIKRLKIGLMKERESCGDQDLGESFTTLEVLSAFVWRSRFRALKLNLDGKTLLSFTVGIRKLLDPPLPDGYYGNAFVASQVVLVGKDLCESPLSRVVKMIKESKKMAFKSEYIWSWLGFLEKANQDGVKIDQSNGATIMLTDWRQLGLLEQVDFGWKEAVNMIPVPWNVLGYVDLCIFLPPSNLDPSMRGGVRVLVCLPTAAMTKFNEEMAALKLEDFKL</sequence>
<dbReference type="Proteomes" id="UP000195402">
    <property type="component" value="Unassembled WGS sequence"/>
</dbReference>
<dbReference type="PANTHER" id="PTHR31147">
    <property type="entry name" value="ACYL TRANSFERASE 4"/>
    <property type="match status" value="1"/>
</dbReference>
<dbReference type="InParanoid" id="A0A200QQD4"/>
<proteinExistence type="inferred from homology"/>
<comment type="caution">
    <text evidence="2">The sequence shown here is derived from an EMBL/GenBank/DDBJ whole genome shotgun (WGS) entry which is preliminary data.</text>
</comment>
<accession>A0A200QQD4</accession>
<protein>
    <submittedName>
        <fullName evidence="2">Transferase</fullName>
    </submittedName>
</protein>
<dbReference type="GO" id="GO:0016740">
    <property type="term" value="F:transferase activity"/>
    <property type="evidence" value="ECO:0007669"/>
    <property type="project" value="UniProtKB-KW"/>
</dbReference>
<dbReference type="PANTHER" id="PTHR31147:SF25">
    <property type="entry name" value="HXXXD-TYPE ACYL-TRANSFERASE FAMILY PROTEIN"/>
    <property type="match status" value="1"/>
</dbReference>
<dbReference type="Gene3D" id="3.30.559.10">
    <property type="entry name" value="Chloramphenicol acetyltransferase-like domain"/>
    <property type="match status" value="2"/>
</dbReference>
<name>A0A200QQD4_MACCD</name>
<evidence type="ECO:0000313" key="2">
    <source>
        <dbReference type="EMBL" id="OVA12671.1"/>
    </source>
</evidence>
<reference evidence="2 3" key="1">
    <citation type="journal article" date="2017" name="Mol. Plant">
        <title>The Genome of Medicinal Plant Macleaya cordata Provides New Insights into Benzylisoquinoline Alkaloids Metabolism.</title>
        <authorList>
            <person name="Liu X."/>
            <person name="Liu Y."/>
            <person name="Huang P."/>
            <person name="Ma Y."/>
            <person name="Qing Z."/>
            <person name="Tang Q."/>
            <person name="Cao H."/>
            <person name="Cheng P."/>
            <person name="Zheng Y."/>
            <person name="Yuan Z."/>
            <person name="Zhou Y."/>
            <person name="Liu J."/>
            <person name="Tang Z."/>
            <person name="Zhuo Y."/>
            <person name="Zhang Y."/>
            <person name="Yu L."/>
            <person name="Huang J."/>
            <person name="Yang P."/>
            <person name="Peng Q."/>
            <person name="Zhang J."/>
            <person name="Jiang W."/>
            <person name="Zhang Z."/>
            <person name="Lin K."/>
            <person name="Ro D.K."/>
            <person name="Chen X."/>
            <person name="Xiong X."/>
            <person name="Shang Y."/>
            <person name="Huang S."/>
            <person name="Zeng J."/>
        </authorList>
    </citation>
    <scope>NUCLEOTIDE SEQUENCE [LARGE SCALE GENOMIC DNA]</scope>
    <source>
        <strain evidence="3">cv. BLH2017</strain>
        <tissue evidence="2">Root</tissue>
    </source>
</reference>
<comment type="similarity">
    <text evidence="1">Belongs to the plant acyltransferase family.</text>
</comment>
<dbReference type="InterPro" id="IPR023213">
    <property type="entry name" value="CAT-like_dom_sf"/>
</dbReference>
<dbReference type="InterPro" id="IPR050898">
    <property type="entry name" value="Plant_acyltransferase"/>
</dbReference>